<dbReference type="Proteomes" id="UP000030665">
    <property type="component" value="Unassembled WGS sequence"/>
</dbReference>
<protein>
    <submittedName>
        <fullName evidence="1">Phosphoribosylaminoimidazole carboxylase</fullName>
    </submittedName>
</protein>
<dbReference type="EMBL" id="HG806025">
    <property type="protein sequence ID" value="CDW56297.1"/>
    <property type="molecule type" value="Genomic_DNA"/>
</dbReference>
<reference evidence="1" key="2">
    <citation type="submission" date="2014-03" db="EMBL/GenBank/DDBJ databases">
        <title>The whipworm genome and dual-species transcriptomics of an intimate host-pathogen interaction.</title>
        <authorList>
            <person name="Foth B.J."/>
            <person name="Tsai I.J."/>
            <person name="Reid A.J."/>
            <person name="Bancroft A.J."/>
            <person name="Nichol S."/>
            <person name="Tracey A."/>
            <person name="Holroyd N."/>
            <person name="Cotton J.A."/>
            <person name="Stanley E.J."/>
            <person name="Zarowiecki M."/>
            <person name="Liu J.Z."/>
            <person name="Huckvale T."/>
            <person name="Cooper P.J."/>
            <person name="Grencis R.K."/>
            <person name="Berriman M."/>
        </authorList>
    </citation>
    <scope>NUCLEOTIDE SEQUENCE [LARGE SCALE GENOMIC DNA]</scope>
</reference>
<evidence type="ECO:0000313" key="2">
    <source>
        <dbReference type="Proteomes" id="UP000030665"/>
    </source>
</evidence>
<organism evidence="1 2">
    <name type="scientific">Trichuris trichiura</name>
    <name type="common">Whipworm</name>
    <name type="synonym">Trichocephalus trichiurus</name>
    <dbReference type="NCBI Taxonomy" id="36087"/>
    <lineage>
        <taxon>Eukaryota</taxon>
        <taxon>Metazoa</taxon>
        <taxon>Ecdysozoa</taxon>
        <taxon>Nematoda</taxon>
        <taxon>Enoplea</taxon>
        <taxon>Dorylaimia</taxon>
        <taxon>Trichinellida</taxon>
        <taxon>Trichuridae</taxon>
        <taxon>Trichuris</taxon>
    </lineage>
</organism>
<name>A0A077Z770_TRITR</name>
<sequence>MFQYPDPSFPTPSQPTEAEIIEIKKITTSIKRLIKSQRITVNGQPASFDKLVTHKRTESGIEVVFVVTDPRAGNTDRTPSVWDPSVSTFTKKLICKGILSLVPGVKDTIKCEEVKDGDGQYPDPSFPTPSQPTEVETVEITKITTSIKRLIKSQRITVNGQPASFDKLVTHKRTESGIEVVFVVKDPRADNTDGASTVLDPSISTFSKKLICKGILSLVPGVKDTIKCEALKGGEKQVGGYSTQRLLGVRLDHKPNHGLPTEAEITEIRKVTTSIQRVIVIQGITVNGQPAHFDKLVTHKKTESGFEVVFIVRDPRADNTGGTSSSVDPSGSLTVLGITKKLICKGTLSIVPGVRDNIKCEEIKDSVEERPKPNLPGGGHLALEDITEIVKITTSIKRLLVTKGIRVNGQLAHFETLITHKKTESGIEILFTVTDPRSDAPGDPSSGVDPSGTFTTVTQTTRLICEGILSLVLGVNNDIKCEDPKDNFEKYPIPSFATPIYSLREAVEQIIRITASIKRLIVSEGITVNGQLARFETLITHKKTQSGIEIVFTVIDPRADSTSRIFSGMDPTKTSATLLYSKKLICKGILSLVRGVKNHVKCEEIKDSDEQIDPSLPSSPSAPWANDPATTVVDTVEYVKILSKVKRLVFVEKMTVGGYYVRVDKLTKLEKVVTGMNIAFTIIPTTCATKVTPLGPQPSDPSDPEVVETTEIAEITTQIKTTIITKRFIINGQHARLDKLISHKKVDNGVQVEFTIMETTCDGNVHVTMEQLYGLSCIRHGYSKKLICKGIITTVPGMHPNIECSERDDVDEFDPSLPSTSHSDVIIDATTVSSQKVTISVQKLMLSESMTIKGHHVRVEKLTKVQKVISGVLVEFTISETTCSGRLRLTLEVIYSERCSVVQSTTVIVCKGLLPVRQGISHTIRCSGGDKLTEEYPGGPLYPSDSDGQMDKDSIYLLLKKTLFNKAIHLNGWYARLVSLDKIQRSIRNELLVSFTIAPSKCRSERKAVATRGRKLTEDAVKIIEKPTAAAVTVADTMEYLYA</sequence>
<accession>A0A077Z770</accession>
<evidence type="ECO:0000313" key="1">
    <source>
        <dbReference type="EMBL" id="CDW56297.1"/>
    </source>
</evidence>
<reference evidence="1" key="1">
    <citation type="submission" date="2014-01" db="EMBL/GenBank/DDBJ databases">
        <authorList>
            <person name="Aslett M."/>
        </authorList>
    </citation>
    <scope>NUCLEOTIDE SEQUENCE</scope>
</reference>
<proteinExistence type="predicted"/>
<gene>
    <name evidence="1" type="ORF">TTRE_0000457301</name>
</gene>
<keyword evidence="2" id="KW-1185">Reference proteome</keyword>
<dbReference type="AlphaFoldDB" id="A0A077Z770"/>